<proteinExistence type="predicted"/>
<protein>
    <submittedName>
        <fullName evidence="2">Uncharacterized protein</fullName>
    </submittedName>
</protein>
<feature type="transmembrane region" description="Helical" evidence="1">
    <location>
        <begin position="25"/>
        <end position="49"/>
    </location>
</feature>
<name>E9M5L1_9GAMA</name>
<evidence type="ECO:0000313" key="5">
    <source>
        <dbReference type="Proteomes" id="UP000164320"/>
    </source>
</evidence>
<dbReference type="Proteomes" id="UP000134313">
    <property type="component" value="Segment"/>
</dbReference>
<reference evidence="4 5" key="1">
    <citation type="journal article" date="2011" name="J. Virol.">
        <title>Identification and sequencing of a novel rodent gammaherpesvirus that establishes acute and latent infection in laboratory mice.</title>
        <authorList>
            <person name="Loh J."/>
            <person name="Zhao G."/>
            <person name="Nelson C.A."/>
            <person name="Coder P."/>
            <person name="Droit L."/>
            <person name="Handley S.A."/>
            <person name="Johnson L.S."/>
            <person name="Vachharajani P."/>
            <person name="Guzman H."/>
            <person name="Tesh R.B."/>
            <person name="Wang D."/>
            <person name="Fremont D.H."/>
            <person name="Virgin H.W."/>
        </authorList>
    </citation>
    <scope>NUCLEOTIDE SEQUENCE [LARGE SCALE GENOMIC DNA]</scope>
</reference>
<evidence type="ECO:0000256" key="1">
    <source>
        <dbReference type="SAM" id="Phobius"/>
    </source>
</evidence>
<accession>E9M5L1</accession>
<dbReference type="EMBL" id="HQ221963">
    <property type="protein sequence ID" value="ADW24369.1"/>
    <property type="molecule type" value="Genomic_DNA"/>
</dbReference>
<evidence type="ECO:0000313" key="2">
    <source>
        <dbReference type="EMBL" id="ADW24369.1"/>
    </source>
</evidence>
<keyword evidence="1" id="KW-0812">Transmembrane</keyword>
<evidence type="ECO:0000313" key="3">
    <source>
        <dbReference type="EMBL" id="ADW24451.1"/>
    </source>
</evidence>
<dbReference type="KEGG" id="vg:10192219"/>
<sequence>MDSTTVMVTDASQETMTRVFSTPSLIVVILCLLLVLLGYGVYSCIMCFLRNRNSFLPLPASVAYSALVPKEISIQARR</sequence>
<dbReference type="RefSeq" id="YP_004207864.1">
    <property type="nucleotide sequence ID" value="NC_015049.1"/>
</dbReference>
<keyword evidence="1" id="KW-1133">Transmembrane helix</keyword>
<dbReference type="GeneID" id="10192219"/>
<gene>
    <name evidence="3" type="ORF">RHVP-L.R13</name>
    <name evidence="2" type="ORF">RHVP.R13</name>
</gene>
<keyword evidence="1" id="KW-0472">Membrane</keyword>
<dbReference type="Proteomes" id="UP000164320">
    <property type="component" value="Genome"/>
</dbReference>
<keyword evidence="4" id="KW-1185">Reference proteome</keyword>
<organism evidence="2 4">
    <name type="scientific">Cricetid gammaherpesvirus 2</name>
    <dbReference type="NCBI Taxonomy" id="1605972"/>
    <lineage>
        <taxon>Viruses</taxon>
        <taxon>Duplodnaviria</taxon>
        <taxon>Heunggongvirae</taxon>
        <taxon>Peploviricota</taxon>
        <taxon>Herviviricetes</taxon>
        <taxon>Herpesvirales</taxon>
        <taxon>Orthoherpesviridae</taxon>
        <taxon>Gammaherpesvirinae</taxon>
        <taxon>Rhadinovirus</taxon>
        <taxon>Rhadinovirus cricetidgamma2</taxon>
    </lineage>
</organism>
<evidence type="ECO:0000313" key="4">
    <source>
        <dbReference type="Proteomes" id="UP000134313"/>
    </source>
</evidence>
<dbReference type="EMBL" id="HQ698924">
    <property type="protein sequence ID" value="ADW24451.1"/>
    <property type="molecule type" value="Genomic_DNA"/>
</dbReference>